<evidence type="ECO:0000259" key="10">
    <source>
        <dbReference type="PROSITE" id="PS50052"/>
    </source>
</evidence>
<evidence type="ECO:0000256" key="8">
    <source>
        <dbReference type="ARBA" id="ARBA00030128"/>
    </source>
</evidence>
<evidence type="ECO:0000256" key="4">
    <source>
        <dbReference type="ARBA" id="ARBA00022679"/>
    </source>
</evidence>
<dbReference type="NCBIfam" id="TIGR03263">
    <property type="entry name" value="guanyl_kin"/>
    <property type="match status" value="1"/>
</dbReference>
<name>A0ABU9TTU6_9GAMM</name>
<dbReference type="InterPro" id="IPR027417">
    <property type="entry name" value="P-loop_NTPase"/>
</dbReference>
<keyword evidence="4 9" id="KW-0808">Transferase</keyword>
<keyword evidence="7 9" id="KW-0067">ATP-binding</keyword>
<reference evidence="11 12" key="1">
    <citation type="submission" date="2024-03" db="EMBL/GenBank/DDBJ databases">
        <title>Community enrichment and isolation of bacterial strains for fucoidan degradation.</title>
        <authorList>
            <person name="Sichert A."/>
        </authorList>
    </citation>
    <scope>NUCLEOTIDE SEQUENCE [LARGE SCALE GENOMIC DNA]</scope>
    <source>
        <strain evidence="11 12">AS76</strain>
    </source>
</reference>
<dbReference type="SMART" id="SM00072">
    <property type="entry name" value="GuKc"/>
    <property type="match status" value="1"/>
</dbReference>
<dbReference type="EMBL" id="JBBMRA010000011">
    <property type="protein sequence ID" value="MEM5537097.1"/>
    <property type="molecule type" value="Genomic_DNA"/>
</dbReference>
<dbReference type="EC" id="2.7.4.8" evidence="2 9"/>
<keyword evidence="6 9" id="KW-0418">Kinase</keyword>
<dbReference type="SUPFAM" id="SSF52540">
    <property type="entry name" value="P-loop containing nucleoside triphosphate hydrolases"/>
    <property type="match status" value="1"/>
</dbReference>
<comment type="subcellular location">
    <subcellularLocation>
        <location evidence="9">Cytoplasm</location>
    </subcellularLocation>
</comment>
<evidence type="ECO:0000256" key="7">
    <source>
        <dbReference type="ARBA" id="ARBA00022840"/>
    </source>
</evidence>
<keyword evidence="12" id="KW-1185">Reference proteome</keyword>
<dbReference type="Proteomes" id="UP001449225">
    <property type="component" value="Unassembled WGS sequence"/>
</dbReference>
<evidence type="ECO:0000256" key="3">
    <source>
        <dbReference type="ARBA" id="ARBA00016296"/>
    </source>
</evidence>
<accession>A0ABU9TTU6</accession>
<evidence type="ECO:0000256" key="9">
    <source>
        <dbReference type="HAMAP-Rule" id="MF_00328"/>
    </source>
</evidence>
<dbReference type="InterPro" id="IPR020590">
    <property type="entry name" value="Guanylate_kinase_CS"/>
</dbReference>
<comment type="catalytic activity">
    <reaction evidence="9">
        <text>GMP + ATP = GDP + ADP</text>
        <dbReference type="Rhea" id="RHEA:20780"/>
        <dbReference type="ChEBI" id="CHEBI:30616"/>
        <dbReference type="ChEBI" id="CHEBI:58115"/>
        <dbReference type="ChEBI" id="CHEBI:58189"/>
        <dbReference type="ChEBI" id="CHEBI:456216"/>
        <dbReference type="EC" id="2.7.4.8"/>
    </reaction>
</comment>
<feature type="binding site" evidence="9">
    <location>
        <begin position="11"/>
        <end position="18"/>
    </location>
    <ligand>
        <name>ATP</name>
        <dbReference type="ChEBI" id="CHEBI:30616"/>
    </ligand>
</feature>
<evidence type="ECO:0000256" key="5">
    <source>
        <dbReference type="ARBA" id="ARBA00022741"/>
    </source>
</evidence>
<dbReference type="GO" id="GO:0004385">
    <property type="term" value="F:GMP kinase activity"/>
    <property type="evidence" value="ECO:0007669"/>
    <property type="project" value="UniProtKB-EC"/>
</dbReference>
<evidence type="ECO:0000313" key="12">
    <source>
        <dbReference type="Proteomes" id="UP001449225"/>
    </source>
</evidence>
<comment type="function">
    <text evidence="9">Essential for recycling GMP and indirectly, cGMP.</text>
</comment>
<dbReference type="CDD" id="cd00071">
    <property type="entry name" value="GMPK"/>
    <property type="match status" value="1"/>
</dbReference>
<protein>
    <recommendedName>
        <fullName evidence="3 9">Guanylate kinase</fullName>
        <ecNumber evidence="2 9">2.7.4.8</ecNumber>
    </recommendedName>
    <alternativeName>
        <fullName evidence="8 9">GMP kinase</fullName>
    </alternativeName>
</protein>
<dbReference type="PROSITE" id="PS50052">
    <property type="entry name" value="GUANYLATE_KINASE_2"/>
    <property type="match status" value="1"/>
</dbReference>
<dbReference type="InterPro" id="IPR008145">
    <property type="entry name" value="GK/Ca_channel_bsu"/>
</dbReference>
<evidence type="ECO:0000256" key="2">
    <source>
        <dbReference type="ARBA" id="ARBA00012961"/>
    </source>
</evidence>
<dbReference type="PANTHER" id="PTHR23117">
    <property type="entry name" value="GUANYLATE KINASE-RELATED"/>
    <property type="match status" value="1"/>
</dbReference>
<keyword evidence="5 9" id="KW-0547">Nucleotide-binding</keyword>
<dbReference type="PANTHER" id="PTHR23117:SF13">
    <property type="entry name" value="GUANYLATE KINASE"/>
    <property type="match status" value="1"/>
</dbReference>
<proteinExistence type="inferred from homology"/>
<dbReference type="HAMAP" id="MF_00328">
    <property type="entry name" value="Guanylate_kinase"/>
    <property type="match status" value="1"/>
</dbReference>
<organism evidence="11 12">
    <name type="scientific">Neptuniibacter pectenicola</name>
    <dbReference type="NCBI Taxonomy" id="1806669"/>
    <lineage>
        <taxon>Bacteria</taxon>
        <taxon>Pseudomonadati</taxon>
        <taxon>Pseudomonadota</taxon>
        <taxon>Gammaproteobacteria</taxon>
        <taxon>Oceanospirillales</taxon>
        <taxon>Oceanospirillaceae</taxon>
        <taxon>Neptuniibacter</taxon>
    </lineage>
</organism>
<keyword evidence="9" id="KW-0963">Cytoplasm</keyword>
<gene>
    <name evidence="9 11" type="primary">gmk</name>
    <name evidence="11" type="ORF">WNY58_11910</name>
</gene>
<comment type="similarity">
    <text evidence="1 9">Belongs to the guanylate kinase family.</text>
</comment>
<evidence type="ECO:0000313" key="11">
    <source>
        <dbReference type="EMBL" id="MEM5537097.1"/>
    </source>
</evidence>
<evidence type="ECO:0000256" key="6">
    <source>
        <dbReference type="ARBA" id="ARBA00022777"/>
    </source>
</evidence>
<dbReference type="Gene3D" id="3.30.63.10">
    <property type="entry name" value="Guanylate Kinase phosphate binding domain"/>
    <property type="match status" value="1"/>
</dbReference>
<dbReference type="InterPro" id="IPR008144">
    <property type="entry name" value="Guanylate_kin-like_dom"/>
</dbReference>
<dbReference type="InterPro" id="IPR017665">
    <property type="entry name" value="Guanylate_kinase"/>
</dbReference>
<evidence type="ECO:0000256" key="1">
    <source>
        <dbReference type="ARBA" id="ARBA00005790"/>
    </source>
</evidence>
<feature type="domain" description="Guanylate kinase-like" evidence="10">
    <location>
        <begin position="4"/>
        <end position="182"/>
    </location>
</feature>
<dbReference type="RefSeq" id="WP_067983644.1">
    <property type="nucleotide sequence ID" value="NZ_CAXBCE010000029.1"/>
</dbReference>
<comment type="caution">
    <text evidence="11">The sequence shown here is derived from an EMBL/GenBank/DDBJ whole genome shotgun (WGS) entry which is preliminary data.</text>
</comment>
<dbReference type="Gene3D" id="3.40.50.300">
    <property type="entry name" value="P-loop containing nucleotide triphosphate hydrolases"/>
    <property type="match status" value="1"/>
</dbReference>
<dbReference type="PROSITE" id="PS00856">
    <property type="entry name" value="GUANYLATE_KINASE_1"/>
    <property type="match status" value="1"/>
</dbReference>
<sequence length="204" mass="23187">MAKGTLYVVSAPSGAGKTSLVKAMLEQDSEIVVSVSHTTRDMRPGEVDGVDYNFVSMDQFNQMIEDADFLEFAEVFTNKYGTSQRWVETQLAQGKDVILEIDWQGAQQIRRLMPDCLSIFILPPSRDVLEQRLKGRGTDSDEVIGLRMSEAASEMSHYPEYDYLVINDNFDTALKELHGIFLSQRMKIDRQKDHYHDLLVSLLS</sequence>
<dbReference type="Pfam" id="PF00625">
    <property type="entry name" value="Guanylate_kin"/>
    <property type="match status" value="1"/>
</dbReference>